<organism evidence="5 6">
    <name type="scientific">Oncorhynchus tshawytscha</name>
    <name type="common">Chinook salmon</name>
    <name type="synonym">Salmo tshawytscha</name>
    <dbReference type="NCBI Taxonomy" id="74940"/>
    <lineage>
        <taxon>Eukaryota</taxon>
        <taxon>Metazoa</taxon>
        <taxon>Chordata</taxon>
        <taxon>Craniata</taxon>
        <taxon>Vertebrata</taxon>
        <taxon>Euteleostomi</taxon>
        <taxon>Actinopterygii</taxon>
        <taxon>Neopterygii</taxon>
        <taxon>Teleostei</taxon>
        <taxon>Protacanthopterygii</taxon>
        <taxon>Salmoniformes</taxon>
        <taxon>Salmonidae</taxon>
        <taxon>Salmoninae</taxon>
        <taxon>Oncorhynchus</taxon>
    </lineage>
</organism>
<dbReference type="SMART" id="SM00175">
    <property type="entry name" value="RAB"/>
    <property type="match status" value="1"/>
</dbReference>
<feature type="region of interest" description="Disordered" evidence="4">
    <location>
        <begin position="1"/>
        <end position="53"/>
    </location>
</feature>
<dbReference type="Gene3D" id="3.40.50.300">
    <property type="entry name" value="P-loop containing nucleotide triphosphate hydrolases"/>
    <property type="match status" value="1"/>
</dbReference>
<dbReference type="SMART" id="SM00173">
    <property type="entry name" value="RAS"/>
    <property type="match status" value="1"/>
</dbReference>
<reference evidence="5" key="1">
    <citation type="submission" date="2025-08" db="UniProtKB">
        <authorList>
            <consortium name="Ensembl"/>
        </authorList>
    </citation>
    <scope>IDENTIFICATION</scope>
</reference>
<protein>
    <recommendedName>
        <fullName evidence="7">Ras-related protein Rab-26</fullName>
    </recommendedName>
</protein>
<evidence type="ECO:0000313" key="6">
    <source>
        <dbReference type="Proteomes" id="UP000694402"/>
    </source>
</evidence>
<evidence type="ECO:0000313" key="5">
    <source>
        <dbReference type="Ensembl" id="ENSOTSP00005076483.1"/>
    </source>
</evidence>
<dbReference type="GeneTree" id="ENSGT00940000158558"/>
<dbReference type="PROSITE" id="PS51419">
    <property type="entry name" value="RAB"/>
    <property type="match status" value="1"/>
</dbReference>
<dbReference type="Pfam" id="PF00071">
    <property type="entry name" value="Ras"/>
    <property type="match status" value="1"/>
</dbReference>
<comment type="similarity">
    <text evidence="1">Belongs to the small GTPase superfamily. Rab family.</text>
</comment>
<keyword evidence="2" id="KW-0547">Nucleotide-binding</keyword>
<evidence type="ECO:0008006" key="7">
    <source>
        <dbReference type="Google" id="ProtNLM"/>
    </source>
</evidence>
<evidence type="ECO:0000256" key="2">
    <source>
        <dbReference type="ARBA" id="ARBA00022741"/>
    </source>
</evidence>
<dbReference type="InterPro" id="IPR005225">
    <property type="entry name" value="Small_GTP-bd"/>
</dbReference>
<proteinExistence type="inferred from homology"/>
<dbReference type="Ensembl" id="ENSOTST00005082870.2">
    <property type="protein sequence ID" value="ENSOTSP00005076483.1"/>
    <property type="gene ID" value="ENSOTSG00005036058.2"/>
</dbReference>
<reference evidence="5" key="2">
    <citation type="submission" date="2025-09" db="UniProtKB">
        <authorList>
            <consortium name="Ensembl"/>
        </authorList>
    </citation>
    <scope>IDENTIFICATION</scope>
</reference>
<dbReference type="PROSITE" id="PS51421">
    <property type="entry name" value="RAS"/>
    <property type="match status" value="1"/>
</dbReference>
<keyword evidence="3" id="KW-0342">GTP-binding</keyword>
<dbReference type="Proteomes" id="UP000694402">
    <property type="component" value="Unassembled WGS sequence"/>
</dbReference>
<dbReference type="PANTHER" id="PTHR47978">
    <property type="match status" value="1"/>
</dbReference>
<keyword evidence="6" id="KW-1185">Reference proteome</keyword>
<evidence type="ECO:0000256" key="4">
    <source>
        <dbReference type="SAM" id="MobiDB-lite"/>
    </source>
</evidence>
<feature type="compositionally biased region" description="Polar residues" evidence="4">
    <location>
        <begin position="11"/>
        <end position="41"/>
    </location>
</feature>
<dbReference type="PRINTS" id="PR00449">
    <property type="entry name" value="RASTRNSFRMNG"/>
</dbReference>
<dbReference type="GO" id="GO:0005525">
    <property type="term" value="F:GTP binding"/>
    <property type="evidence" value="ECO:0007669"/>
    <property type="project" value="UniProtKB-KW"/>
</dbReference>
<gene>
    <name evidence="5" type="primary">RAB26</name>
</gene>
<dbReference type="FunFam" id="3.40.50.300:FF:001447">
    <property type="entry name" value="Ras-related protein Rab-1B"/>
    <property type="match status" value="1"/>
</dbReference>
<accession>A0A8C8I9J8</accession>
<dbReference type="GO" id="GO:0003924">
    <property type="term" value="F:GTPase activity"/>
    <property type="evidence" value="ECO:0007669"/>
    <property type="project" value="InterPro"/>
</dbReference>
<evidence type="ECO:0000256" key="3">
    <source>
        <dbReference type="ARBA" id="ARBA00023134"/>
    </source>
</evidence>
<name>A0A8C8I9J8_ONCTS</name>
<sequence>MSRKKAGKGKNANSSPTTGIPTGNQKGETGKSTAGTGSVVQANGMVHPSRPSLSNSSEFYDIAFKVMLVGDSGVGKTCLLVRFKDGAFLAGSFISTVGIDFRNKVMNIDRLKVKLQIWDTAGQERFRSVTHAYYRDANALLLLYDVTNRTSFDNIKAASRTIRLSVFLSVRLPACLSLTLLNTRALRGASNSVLMATEWMWLTGRVSVTLWCCLRPVISDSTRWKRQVLFCLLTTYLVCHALV</sequence>
<dbReference type="AlphaFoldDB" id="A0A8C8I9J8"/>
<dbReference type="InterPro" id="IPR001806">
    <property type="entry name" value="Small_GTPase"/>
</dbReference>
<dbReference type="PROSITE" id="PS51420">
    <property type="entry name" value="RHO"/>
    <property type="match status" value="1"/>
</dbReference>
<dbReference type="InterPro" id="IPR027417">
    <property type="entry name" value="P-loop_NTPase"/>
</dbReference>
<dbReference type="NCBIfam" id="TIGR00231">
    <property type="entry name" value="small_GTP"/>
    <property type="match status" value="1"/>
</dbReference>
<evidence type="ECO:0000256" key="1">
    <source>
        <dbReference type="ARBA" id="ARBA00006270"/>
    </source>
</evidence>
<dbReference type="SUPFAM" id="SSF52540">
    <property type="entry name" value="P-loop containing nucleoside triphosphate hydrolases"/>
    <property type="match status" value="1"/>
</dbReference>
<dbReference type="SMART" id="SM00174">
    <property type="entry name" value="RHO"/>
    <property type="match status" value="1"/>
</dbReference>